<evidence type="ECO:0000256" key="1">
    <source>
        <dbReference type="ARBA" id="ARBA00009884"/>
    </source>
</evidence>
<sequence length="691" mass="78151">MDPTSYHSEPGPLYSVSKNIWDTFKFAFEGSVVYTDDATTQMMKWSCPGGALNLLENGAVNIKSLAEEADIINNKDDIVMDFNEEDPQKAIFLLSSVLSNYEEQIKTILRARTYWQSEVYTAIPERMQAPQAGYEYRENLDGEYFKDFAVRMRKWMTTDRELPFPPIAQVSFAPILWASITHDLFLLPGFTQSIPYLKPATPENSPLLTRPTTVNTDPATKKELQKLAFTLAAILEVLHFKGEYFALGEAAKFVARQAIAVDRNKHYDNTASVVIIDRSLDLVAPSMRSDNILDQVYSILKRPTPDSLDVDIKPEFLTSKKGVSTFEKDVEPPCSLAHGMDTDCIALMDELIMATQKEALNIVRQRLADIITEENINVKVPKVIGKVTPIQLMRLISGIRENEETLEKYSNLLELIAAIVDTLKESPKMMWDELFGVQKILALSISESPQSTNLIQHFAEILPKKSGEKLGRSKTNFSIQDVLATLAFAYSLGGNDLYISEDEEVLFQDKLLQAIMNQGEVPGILEKEDLAEFSEEEQSRRSWERKLIIEGWLETIFRNLHNVSEVRNHLSRYRVLYQPAAQQPYSCLIQQVVSDIFTTAMLDQDMPEELEYIPRGTLGRVMTGFRSRLLKVSSPHPAHHPVMIIFVIGGITFTEVRTIREVVARSNRHITVMIGSTDIATGSTVYHYLSS</sequence>
<evidence type="ECO:0000313" key="3">
    <source>
        <dbReference type="Proteomes" id="UP001479436"/>
    </source>
</evidence>
<keyword evidence="3" id="KW-1185">Reference proteome</keyword>
<comment type="similarity">
    <text evidence="1">Belongs to the STXBP/unc-18/SEC1 family.</text>
</comment>
<dbReference type="InterPro" id="IPR036045">
    <property type="entry name" value="Sec1-like_sf"/>
</dbReference>
<dbReference type="PANTHER" id="PTHR11679">
    <property type="entry name" value="VESICLE PROTEIN SORTING-ASSOCIATED"/>
    <property type="match status" value="1"/>
</dbReference>
<dbReference type="EMBL" id="JASJQH010007229">
    <property type="protein sequence ID" value="KAK9712217.1"/>
    <property type="molecule type" value="Genomic_DNA"/>
</dbReference>
<proteinExistence type="inferred from homology"/>
<name>A0ABR2W0B9_9FUNG</name>
<reference evidence="2 3" key="1">
    <citation type="submission" date="2023-04" db="EMBL/GenBank/DDBJ databases">
        <title>Genome of Basidiobolus ranarum AG-B5.</title>
        <authorList>
            <person name="Stajich J.E."/>
            <person name="Carter-House D."/>
            <person name="Gryganskyi A."/>
        </authorList>
    </citation>
    <scope>NUCLEOTIDE SEQUENCE [LARGE SCALE GENOMIC DNA]</scope>
    <source>
        <strain evidence="2 3">AG-B5</strain>
    </source>
</reference>
<dbReference type="InterPro" id="IPR001619">
    <property type="entry name" value="Sec1-like"/>
</dbReference>
<dbReference type="Proteomes" id="UP001479436">
    <property type="component" value="Unassembled WGS sequence"/>
</dbReference>
<dbReference type="SUPFAM" id="SSF56815">
    <property type="entry name" value="Sec1/munc18-like (SM) proteins"/>
    <property type="match status" value="1"/>
</dbReference>
<dbReference type="Gene3D" id="3.40.50.1910">
    <property type="match status" value="1"/>
</dbReference>
<dbReference type="InterPro" id="IPR027482">
    <property type="entry name" value="Sec1-like_dom2"/>
</dbReference>
<evidence type="ECO:0000313" key="2">
    <source>
        <dbReference type="EMBL" id="KAK9712217.1"/>
    </source>
</evidence>
<accession>A0ABR2W0B9</accession>
<dbReference type="Pfam" id="PF00995">
    <property type="entry name" value="Sec1"/>
    <property type="match status" value="1"/>
</dbReference>
<protein>
    <submittedName>
        <fullName evidence="2">Sec1 domain-containing protein 2</fullName>
    </submittedName>
</protein>
<gene>
    <name evidence="2" type="primary">SCFD2</name>
    <name evidence="2" type="ORF">K7432_007284</name>
</gene>
<comment type="caution">
    <text evidence="2">The sequence shown here is derived from an EMBL/GenBank/DDBJ whole genome shotgun (WGS) entry which is preliminary data.</text>
</comment>
<organism evidence="2 3">
    <name type="scientific">Basidiobolus ranarum</name>
    <dbReference type="NCBI Taxonomy" id="34480"/>
    <lineage>
        <taxon>Eukaryota</taxon>
        <taxon>Fungi</taxon>
        <taxon>Fungi incertae sedis</taxon>
        <taxon>Zoopagomycota</taxon>
        <taxon>Entomophthoromycotina</taxon>
        <taxon>Basidiobolomycetes</taxon>
        <taxon>Basidiobolales</taxon>
        <taxon>Basidiobolaceae</taxon>
        <taxon>Basidiobolus</taxon>
    </lineage>
</organism>